<organism evidence="2">
    <name type="scientific">uncultured Cytophagales bacterium</name>
    <dbReference type="NCBI Taxonomy" id="158755"/>
    <lineage>
        <taxon>Bacteria</taxon>
        <taxon>Pseudomonadati</taxon>
        <taxon>Bacteroidota</taxon>
        <taxon>Sphingobacteriia</taxon>
        <taxon>Sphingobacteriales</taxon>
        <taxon>environmental samples</taxon>
    </lineage>
</organism>
<dbReference type="Pfam" id="PF02585">
    <property type="entry name" value="PIG-L"/>
    <property type="match status" value="1"/>
</dbReference>
<dbReference type="GO" id="GO:0016811">
    <property type="term" value="F:hydrolase activity, acting on carbon-nitrogen (but not peptide) bonds, in linear amides"/>
    <property type="evidence" value="ECO:0007669"/>
    <property type="project" value="TreeGrafter"/>
</dbReference>
<dbReference type="SUPFAM" id="SSF102588">
    <property type="entry name" value="LmbE-like"/>
    <property type="match status" value="1"/>
</dbReference>
<gene>
    <name evidence="2" type="ORF">AVDCRST_MAG56-5249</name>
</gene>
<sequence>MNRFVALLAVALAAGVHYAPAQSADGKLRIIAFGAHPDDCELKASGVAALWAAQGHKVKFVSLTNGDIGHFEEAGAPLALRRKAEVETCARGLGIATEVMDIHDGELMPTLENRKMVARLIREWQADIVLFHRPYDYHADHRNVGVLVQDAAVLVAAAFFTPDTPPTKKNPVFLYYSDNFQKPYPFEPTLVVGIDEAAEKKWECIRAMPSQFADKNSWQGRTLPNVPEDAGQRQAYILEVLKKRNVDVADKYRERLVQLYGADKGRKFRYAEAFELCQYGSQPTLEELKKLFPTFR</sequence>
<protein>
    <recommendedName>
        <fullName evidence="3">LmbE family protein</fullName>
    </recommendedName>
</protein>
<accession>A0A6J4KA19</accession>
<dbReference type="Gene3D" id="3.40.50.10320">
    <property type="entry name" value="LmbE-like"/>
    <property type="match status" value="1"/>
</dbReference>
<keyword evidence="1" id="KW-0732">Signal</keyword>
<dbReference type="InterPro" id="IPR024078">
    <property type="entry name" value="LmbE-like_dom_sf"/>
</dbReference>
<evidence type="ECO:0008006" key="3">
    <source>
        <dbReference type="Google" id="ProtNLM"/>
    </source>
</evidence>
<feature type="chain" id="PRO_5026826309" description="LmbE family protein" evidence="1">
    <location>
        <begin position="24"/>
        <end position="296"/>
    </location>
</feature>
<evidence type="ECO:0000256" key="1">
    <source>
        <dbReference type="SAM" id="SignalP"/>
    </source>
</evidence>
<feature type="signal peptide" evidence="1">
    <location>
        <begin position="1"/>
        <end position="23"/>
    </location>
</feature>
<dbReference type="InterPro" id="IPR003737">
    <property type="entry name" value="GlcNAc_PI_deacetylase-related"/>
</dbReference>
<dbReference type="PANTHER" id="PTHR12993:SF11">
    <property type="entry name" value="N-ACETYLGLUCOSAMINYL-PHOSPHATIDYLINOSITOL DE-N-ACETYLASE"/>
    <property type="match status" value="1"/>
</dbReference>
<dbReference type="PANTHER" id="PTHR12993">
    <property type="entry name" value="N-ACETYLGLUCOSAMINYL-PHOSPHATIDYLINOSITOL DE-N-ACETYLASE-RELATED"/>
    <property type="match status" value="1"/>
</dbReference>
<reference evidence="2" key="1">
    <citation type="submission" date="2020-02" db="EMBL/GenBank/DDBJ databases">
        <authorList>
            <person name="Meier V. D."/>
        </authorList>
    </citation>
    <scope>NUCLEOTIDE SEQUENCE</scope>
    <source>
        <strain evidence="2">AVDCRST_MAG56</strain>
    </source>
</reference>
<proteinExistence type="predicted"/>
<name>A0A6J4KA19_9SPHI</name>
<dbReference type="AlphaFoldDB" id="A0A6J4KA19"/>
<dbReference type="EMBL" id="CADCTQ010000436">
    <property type="protein sequence ID" value="CAA9298923.1"/>
    <property type="molecule type" value="Genomic_DNA"/>
</dbReference>
<evidence type="ECO:0000313" key="2">
    <source>
        <dbReference type="EMBL" id="CAA9298923.1"/>
    </source>
</evidence>